<accession>A0A0F9G3C0</accession>
<gene>
    <name evidence="1" type="ORF">LCGC14_2168730</name>
</gene>
<organism evidence="1">
    <name type="scientific">marine sediment metagenome</name>
    <dbReference type="NCBI Taxonomy" id="412755"/>
    <lineage>
        <taxon>unclassified sequences</taxon>
        <taxon>metagenomes</taxon>
        <taxon>ecological metagenomes</taxon>
    </lineage>
</organism>
<protein>
    <recommendedName>
        <fullName evidence="2">SAP domain-containing protein</fullName>
    </recommendedName>
</protein>
<reference evidence="1" key="1">
    <citation type="journal article" date="2015" name="Nature">
        <title>Complex archaea that bridge the gap between prokaryotes and eukaryotes.</title>
        <authorList>
            <person name="Spang A."/>
            <person name="Saw J.H."/>
            <person name="Jorgensen S.L."/>
            <person name="Zaremba-Niedzwiedzka K."/>
            <person name="Martijn J."/>
            <person name="Lind A.E."/>
            <person name="van Eijk R."/>
            <person name="Schleper C."/>
            <person name="Guy L."/>
            <person name="Ettema T.J."/>
        </authorList>
    </citation>
    <scope>NUCLEOTIDE SEQUENCE</scope>
</reference>
<comment type="caution">
    <text evidence="1">The sequence shown here is derived from an EMBL/GenBank/DDBJ whole genome shotgun (WGS) entry which is preliminary data.</text>
</comment>
<name>A0A0F9G3C0_9ZZZZ</name>
<evidence type="ECO:0008006" key="2">
    <source>
        <dbReference type="Google" id="ProtNLM"/>
    </source>
</evidence>
<dbReference type="EMBL" id="LAZR01027957">
    <property type="protein sequence ID" value="KKL64070.1"/>
    <property type="molecule type" value="Genomic_DNA"/>
</dbReference>
<evidence type="ECO:0000313" key="1">
    <source>
        <dbReference type="EMBL" id="KKL64070.1"/>
    </source>
</evidence>
<sequence length="243" mass="27855">MKCCDILNSYKRGDLNRLARNKIANYAGLPVEILRDELSKALTTYDYVKRNIQFRKPPGYTILHIIVHQNKCSVPIQNIKSLVQKEISNVIEEAKSGDGLKEDKQYDLYGKMLKTAWDYQEDLLAPEANLLTALREYLDITLSEHRLLEARLPNFKFSENSFKREIEHFANAGIIFTYGPSYVVPGEIVERIKEVWGIELDPAVYQRLLDYLTTSQLSSALARLDLTKSGSKEAKIKRILDKG</sequence>
<dbReference type="AlphaFoldDB" id="A0A0F9G3C0"/>
<feature type="non-terminal residue" evidence="1">
    <location>
        <position position="243"/>
    </location>
</feature>
<proteinExistence type="predicted"/>